<dbReference type="AlphaFoldDB" id="A0A498QCF7"/>
<organism evidence="8 9">
    <name type="scientific">Mycobacterium attenuatum</name>
    <dbReference type="NCBI Taxonomy" id="2341086"/>
    <lineage>
        <taxon>Bacteria</taxon>
        <taxon>Bacillati</taxon>
        <taxon>Actinomycetota</taxon>
        <taxon>Actinomycetes</taxon>
        <taxon>Mycobacteriales</taxon>
        <taxon>Mycobacteriaceae</taxon>
        <taxon>Mycobacterium</taxon>
    </lineage>
</organism>
<dbReference type="Gene3D" id="1.10.630.10">
    <property type="entry name" value="Cytochrome P450"/>
    <property type="match status" value="1"/>
</dbReference>
<evidence type="ECO:0000313" key="9">
    <source>
        <dbReference type="Proteomes" id="UP000273307"/>
    </source>
</evidence>
<keyword evidence="6" id="KW-0408">Iron</keyword>
<dbReference type="PANTHER" id="PTHR46696:SF4">
    <property type="entry name" value="BIOTIN BIOSYNTHESIS CYTOCHROME P450"/>
    <property type="match status" value="1"/>
</dbReference>
<keyword evidence="7" id="KW-0503">Monooxygenase</keyword>
<dbReference type="EC" id="1.14.15.12" evidence="8"/>
<name>A0A498QCF7_9MYCO</name>
<evidence type="ECO:0000256" key="1">
    <source>
        <dbReference type="ARBA" id="ARBA00001971"/>
    </source>
</evidence>
<evidence type="ECO:0000256" key="2">
    <source>
        <dbReference type="ARBA" id="ARBA00010617"/>
    </source>
</evidence>
<dbReference type="PANTHER" id="PTHR46696">
    <property type="entry name" value="P450, PUTATIVE (EUROFUNG)-RELATED"/>
    <property type="match status" value="1"/>
</dbReference>
<keyword evidence="4" id="KW-0479">Metal-binding</keyword>
<dbReference type="GO" id="GO:0036199">
    <property type="term" value="F:cholest-4-en-3-one 26-monooxygenase activity"/>
    <property type="evidence" value="ECO:0007669"/>
    <property type="project" value="TreeGrafter"/>
</dbReference>
<dbReference type="RefSeq" id="WP_122444542.1">
    <property type="nucleotide sequence ID" value="NZ_UPHP01000121.1"/>
</dbReference>
<keyword evidence="5 8" id="KW-0560">Oxidoreductase</keyword>
<evidence type="ECO:0000256" key="6">
    <source>
        <dbReference type="ARBA" id="ARBA00023004"/>
    </source>
</evidence>
<keyword evidence="9" id="KW-1185">Reference proteome</keyword>
<dbReference type="InterPro" id="IPR036396">
    <property type="entry name" value="Cyt_P450_sf"/>
</dbReference>
<dbReference type="Proteomes" id="UP000273307">
    <property type="component" value="Unassembled WGS sequence"/>
</dbReference>
<dbReference type="PRINTS" id="PR00359">
    <property type="entry name" value="BP450"/>
</dbReference>
<evidence type="ECO:0000256" key="5">
    <source>
        <dbReference type="ARBA" id="ARBA00023002"/>
    </source>
</evidence>
<evidence type="ECO:0000256" key="7">
    <source>
        <dbReference type="ARBA" id="ARBA00023033"/>
    </source>
</evidence>
<dbReference type="Pfam" id="PF00067">
    <property type="entry name" value="p450"/>
    <property type="match status" value="1"/>
</dbReference>
<dbReference type="GO" id="GO:0008395">
    <property type="term" value="F:steroid hydroxylase activity"/>
    <property type="evidence" value="ECO:0007669"/>
    <property type="project" value="TreeGrafter"/>
</dbReference>
<dbReference type="EMBL" id="UPHP01000121">
    <property type="protein sequence ID" value="VBA42423.1"/>
    <property type="molecule type" value="Genomic_DNA"/>
</dbReference>
<dbReference type="InterPro" id="IPR002397">
    <property type="entry name" value="Cyt_P450_B"/>
</dbReference>
<dbReference type="SUPFAM" id="SSF48264">
    <property type="entry name" value="Cytochrome P450"/>
    <property type="match status" value="1"/>
</dbReference>
<dbReference type="GO" id="GO:0006707">
    <property type="term" value="P:cholesterol catabolic process"/>
    <property type="evidence" value="ECO:0007669"/>
    <property type="project" value="TreeGrafter"/>
</dbReference>
<dbReference type="GO" id="GO:0005506">
    <property type="term" value="F:iron ion binding"/>
    <property type="evidence" value="ECO:0007669"/>
    <property type="project" value="InterPro"/>
</dbReference>
<proteinExistence type="inferred from homology"/>
<gene>
    <name evidence="8" type="primary">bioI_1</name>
    <name evidence="8" type="ORF">LAUMK136_04576</name>
</gene>
<dbReference type="InterPro" id="IPR001128">
    <property type="entry name" value="Cyt_P450"/>
</dbReference>
<evidence type="ECO:0000256" key="4">
    <source>
        <dbReference type="ARBA" id="ARBA00022723"/>
    </source>
</evidence>
<keyword evidence="3" id="KW-0349">Heme</keyword>
<protein>
    <submittedName>
        <fullName evidence="8">Biotin biosynthesis cytochrome P450</fullName>
        <ecNumber evidence="8">1.14.15.12</ecNumber>
    </submittedName>
</protein>
<comment type="cofactor">
    <cofactor evidence="1">
        <name>heme</name>
        <dbReference type="ChEBI" id="CHEBI:30413"/>
    </cofactor>
</comment>
<comment type="similarity">
    <text evidence="2">Belongs to the cytochrome P450 family.</text>
</comment>
<dbReference type="PRINTS" id="PR00385">
    <property type="entry name" value="P450"/>
</dbReference>
<sequence length="435" mass="48811">MSDYDSIDFFTDPSLVPDPYPYFDYLRSRNPVLRLPHHGVVAVTGYEEAAAVYKDTDSFSNCVALGGPFPPLPFEPAGDNINAQIDQHREKFPMYEHMVTMDPPDHTRARSLLSRLLTPSRLKQNEEFMWRLADRQLDEFLGNGRCEFISEYSKPFATLVIADLLGVPEDDHKEFRVMLGAERPGSRVGGFDHESVGTNPLQWLDEKFCSYIEDRRREPRGDVLTALATAKYPDGSTPEVIDVVRSATFLFAAGQETTAKLLSAALQVLVERPDIQERLRANRSLIPAFIEESLRLESPVKSDSRLARRTTNIAGVDITAGTVVVVLPGAVNRDPRRFDNPHEFRLDRKNVREHMAFARGVHSCPGAPLARVEGRVSIERILDRMSDIAVDPARHGPAGDRRYRYEPTYILRGLTELHLTFTPTGSPLDADAPVG</sequence>
<evidence type="ECO:0000256" key="3">
    <source>
        <dbReference type="ARBA" id="ARBA00022617"/>
    </source>
</evidence>
<dbReference type="OrthoDB" id="502624at2"/>
<evidence type="ECO:0000313" key="8">
    <source>
        <dbReference type="EMBL" id="VBA42423.1"/>
    </source>
</evidence>
<accession>A0A498QCF7</accession>
<reference evidence="8 9" key="1">
    <citation type="submission" date="2018-09" db="EMBL/GenBank/DDBJ databases">
        <authorList>
            <person name="Tagini F."/>
        </authorList>
    </citation>
    <scope>NUCLEOTIDE SEQUENCE [LARGE SCALE GENOMIC DNA]</scope>
    <source>
        <strain evidence="8 9">MK136</strain>
    </source>
</reference>
<dbReference type="GO" id="GO:0020037">
    <property type="term" value="F:heme binding"/>
    <property type="evidence" value="ECO:0007669"/>
    <property type="project" value="InterPro"/>
</dbReference>